<evidence type="ECO:0000313" key="3">
    <source>
        <dbReference type="Proteomes" id="UP000054248"/>
    </source>
</evidence>
<proteinExistence type="inferred from homology"/>
<dbReference type="InterPro" id="IPR029044">
    <property type="entry name" value="Nucleotide-diphossugar_trans"/>
</dbReference>
<dbReference type="PANTHER" id="PTHR12042:SF21">
    <property type="entry name" value="ALPHA1,4-GALACTOSYLTRANSFERASE 1-RELATED"/>
    <property type="match status" value="1"/>
</dbReference>
<evidence type="ECO:0000256" key="1">
    <source>
        <dbReference type="ARBA" id="ARBA00009003"/>
    </source>
</evidence>
<organism evidence="2 3">
    <name type="scientific">Tulasnella calospora MUT 4182</name>
    <dbReference type="NCBI Taxonomy" id="1051891"/>
    <lineage>
        <taxon>Eukaryota</taxon>
        <taxon>Fungi</taxon>
        <taxon>Dikarya</taxon>
        <taxon>Basidiomycota</taxon>
        <taxon>Agaricomycotina</taxon>
        <taxon>Agaricomycetes</taxon>
        <taxon>Cantharellales</taxon>
        <taxon>Tulasnellaceae</taxon>
        <taxon>Tulasnella</taxon>
    </lineage>
</organism>
<name>A0A0C3QCI2_9AGAM</name>
<dbReference type="AlphaFoldDB" id="A0A0C3QCI2"/>
<dbReference type="GO" id="GO:0006688">
    <property type="term" value="P:glycosphingolipid biosynthetic process"/>
    <property type="evidence" value="ECO:0007669"/>
    <property type="project" value="TreeGrafter"/>
</dbReference>
<protein>
    <recommendedName>
        <fullName evidence="4">Glycosyltransferase family 32 protein</fullName>
    </recommendedName>
</protein>
<dbReference type="InterPro" id="IPR007577">
    <property type="entry name" value="GlycoTrfase_DXD_sugar-bd_CS"/>
</dbReference>
<evidence type="ECO:0000313" key="2">
    <source>
        <dbReference type="EMBL" id="KIO23106.1"/>
    </source>
</evidence>
<keyword evidence="3" id="KW-1185">Reference proteome</keyword>
<accession>A0A0C3QCI2</accession>
<dbReference type="Proteomes" id="UP000054248">
    <property type="component" value="Unassembled WGS sequence"/>
</dbReference>
<dbReference type="Pfam" id="PF04488">
    <property type="entry name" value="Gly_transf_sug"/>
    <property type="match status" value="1"/>
</dbReference>
<sequence length="251" mass="29042">MILWSNGDLSKNPWVSAFLRTYPDSFSTKVVDVDFLARDTALARSSLLHRKDERAWVDGDLVRLLVTWEHGGVWIDMDSLLTRDLSPLLEHEFVTQWDCYDKIYQPLNGALMNFYKHSPYLCEAFHMMAQSPAPRPGTTDWGSTLYLKLWRRLIAAEIPPFKILPFCFSDGRSCRLDNRLPDPFLPDPKNWGGGRSLAEGRELDDVLGKVFAVHLHNQWEKIFPPDGWVQRLLLQRYERKLGGDTLRPPET</sequence>
<gene>
    <name evidence="2" type="ORF">M407DRAFT_244932</name>
</gene>
<dbReference type="STRING" id="1051891.A0A0C3QCI2"/>
<evidence type="ECO:0008006" key="4">
    <source>
        <dbReference type="Google" id="ProtNLM"/>
    </source>
</evidence>
<dbReference type="Gene3D" id="3.90.550.20">
    <property type="match status" value="1"/>
</dbReference>
<comment type="similarity">
    <text evidence="1">Belongs to the glycosyltransferase 32 family.</text>
</comment>
<dbReference type="OrthoDB" id="409543at2759"/>
<dbReference type="InterPro" id="IPR051981">
    <property type="entry name" value="Glycosyltransf_32"/>
</dbReference>
<reference evidence="2 3" key="1">
    <citation type="submission" date="2014-04" db="EMBL/GenBank/DDBJ databases">
        <authorList>
            <consortium name="DOE Joint Genome Institute"/>
            <person name="Kuo A."/>
            <person name="Girlanda M."/>
            <person name="Perotto S."/>
            <person name="Kohler A."/>
            <person name="Nagy L.G."/>
            <person name="Floudas D."/>
            <person name="Copeland A."/>
            <person name="Barry K.W."/>
            <person name="Cichocki N."/>
            <person name="Veneault-Fourrey C."/>
            <person name="LaButti K."/>
            <person name="Lindquist E.A."/>
            <person name="Lipzen A."/>
            <person name="Lundell T."/>
            <person name="Morin E."/>
            <person name="Murat C."/>
            <person name="Sun H."/>
            <person name="Tunlid A."/>
            <person name="Henrissat B."/>
            <person name="Grigoriev I.V."/>
            <person name="Hibbett D.S."/>
            <person name="Martin F."/>
            <person name="Nordberg H.P."/>
            <person name="Cantor M.N."/>
            <person name="Hua S.X."/>
        </authorList>
    </citation>
    <scope>NUCLEOTIDE SEQUENCE [LARGE SCALE GENOMIC DNA]</scope>
    <source>
        <strain evidence="2 3">MUT 4182</strain>
    </source>
</reference>
<reference evidence="3" key="2">
    <citation type="submission" date="2015-01" db="EMBL/GenBank/DDBJ databases">
        <title>Evolutionary Origins and Diversification of the Mycorrhizal Mutualists.</title>
        <authorList>
            <consortium name="DOE Joint Genome Institute"/>
            <consortium name="Mycorrhizal Genomics Consortium"/>
            <person name="Kohler A."/>
            <person name="Kuo A."/>
            <person name="Nagy L.G."/>
            <person name="Floudas D."/>
            <person name="Copeland A."/>
            <person name="Barry K.W."/>
            <person name="Cichocki N."/>
            <person name="Veneault-Fourrey C."/>
            <person name="LaButti K."/>
            <person name="Lindquist E.A."/>
            <person name="Lipzen A."/>
            <person name="Lundell T."/>
            <person name="Morin E."/>
            <person name="Murat C."/>
            <person name="Riley R."/>
            <person name="Ohm R."/>
            <person name="Sun H."/>
            <person name="Tunlid A."/>
            <person name="Henrissat B."/>
            <person name="Grigoriev I.V."/>
            <person name="Hibbett D.S."/>
            <person name="Martin F."/>
        </authorList>
    </citation>
    <scope>NUCLEOTIDE SEQUENCE [LARGE SCALE GENOMIC DNA]</scope>
    <source>
        <strain evidence="3">MUT 4182</strain>
    </source>
</reference>
<dbReference type="HOGENOM" id="CLU_091086_0_0_1"/>
<dbReference type="PANTHER" id="PTHR12042">
    <property type="entry name" value="LACTOSYLCERAMIDE 4-ALPHA-GALACTOSYLTRANSFERASE ALPHA- 1,4-GALACTOSYLTRANSFERASE"/>
    <property type="match status" value="1"/>
</dbReference>
<dbReference type="SUPFAM" id="SSF53448">
    <property type="entry name" value="Nucleotide-diphospho-sugar transferases"/>
    <property type="match status" value="1"/>
</dbReference>
<dbReference type="EMBL" id="KN823093">
    <property type="protein sequence ID" value="KIO23106.1"/>
    <property type="molecule type" value="Genomic_DNA"/>
</dbReference>
<dbReference type="GO" id="GO:0016020">
    <property type="term" value="C:membrane"/>
    <property type="evidence" value="ECO:0007669"/>
    <property type="project" value="GOC"/>
</dbReference>
<dbReference type="GO" id="GO:0016758">
    <property type="term" value="F:hexosyltransferase activity"/>
    <property type="evidence" value="ECO:0007669"/>
    <property type="project" value="TreeGrafter"/>
</dbReference>